<dbReference type="AlphaFoldDB" id="A0A7G7MM86"/>
<dbReference type="GO" id="GO:0046872">
    <property type="term" value="F:metal ion binding"/>
    <property type="evidence" value="ECO:0007669"/>
    <property type="project" value="UniProtKB-KW"/>
</dbReference>
<dbReference type="SUPFAM" id="SSF51182">
    <property type="entry name" value="RmlC-like cupins"/>
    <property type="match status" value="1"/>
</dbReference>
<protein>
    <submittedName>
        <fullName evidence="7">Pirin family protein</fullName>
    </submittedName>
</protein>
<feature type="binding site" evidence="2">
    <location>
        <position position="121"/>
    </location>
    <ligand>
        <name>Fe cation</name>
        <dbReference type="ChEBI" id="CHEBI:24875"/>
    </ligand>
</feature>
<organism evidence="7 8">
    <name type="scientific">Pseudonocardia petroleophila</name>
    <dbReference type="NCBI Taxonomy" id="37331"/>
    <lineage>
        <taxon>Bacteria</taxon>
        <taxon>Bacillati</taxon>
        <taxon>Actinomycetota</taxon>
        <taxon>Actinomycetes</taxon>
        <taxon>Pseudonocardiales</taxon>
        <taxon>Pseudonocardiaceae</taxon>
        <taxon>Pseudonocardia</taxon>
    </lineage>
</organism>
<accession>A0A7G7MM86</accession>
<dbReference type="InterPro" id="IPR003829">
    <property type="entry name" value="Pirin_N_dom"/>
</dbReference>
<keyword evidence="8" id="KW-1185">Reference proteome</keyword>
<reference evidence="7 8" key="1">
    <citation type="submission" date="2020-08" db="EMBL/GenBank/DDBJ databases">
        <authorList>
            <person name="Mo P."/>
        </authorList>
    </citation>
    <scope>NUCLEOTIDE SEQUENCE [LARGE SCALE GENOMIC DNA]</scope>
    <source>
        <strain evidence="7 8">CGMCC 4.1532</strain>
    </source>
</reference>
<dbReference type="PANTHER" id="PTHR13903:SF8">
    <property type="entry name" value="PIRIN"/>
    <property type="match status" value="1"/>
</dbReference>
<keyword evidence="2" id="KW-0479">Metal-binding</keyword>
<dbReference type="Gene3D" id="2.60.120.10">
    <property type="entry name" value="Jelly Rolls"/>
    <property type="match status" value="1"/>
</dbReference>
<evidence type="ECO:0000256" key="4">
    <source>
        <dbReference type="SAM" id="MobiDB-lite"/>
    </source>
</evidence>
<feature type="domain" description="Pirin N-terminal" evidence="5">
    <location>
        <begin position="39"/>
        <end position="139"/>
    </location>
</feature>
<feature type="binding site" evidence="2">
    <location>
        <position position="123"/>
    </location>
    <ligand>
        <name>Fe cation</name>
        <dbReference type="ChEBI" id="CHEBI:24875"/>
    </ligand>
</feature>
<gene>
    <name evidence="7" type="ORF">H6H00_08275</name>
</gene>
<sequence length="325" mass="34506">MSNVEARPVETVCEGGPTRPAPEVLEPRLVPLGGARAVPVRRTLPQRERTLIGAWCFLDHYGPDETAVTGGSSIPGHPHTGLQTVSWLFEGRIEHRDTTGAHAVVRPGEVNLMTAGHGIAHSEVSTADSRILHGVQLWVALPEPHRDAPPGFESHVPRPVVGDGSRVLVFVGTLAGESSPVTTFSPLVGAEIGLDPGATLRLAVEPGFEHGVLVDAGPVAVDGHEVGRGRLLYRPPGSGELVLEATGDGPARVVLLGGTPFGEQIVMWWNFVGRTHDEVAGYRAQWEAERSGGVVGSRRFGTFPPAWADVLPAPELPNARLRPRG</sequence>
<dbReference type="CDD" id="cd02909">
    <property type="entry name" value="cupin_pirin_N"/>
    <property type="match status" value="1"/>
</dbReference>
<dbReference type="InterPro" id="IPR012093">
    <property type="entry name" value="Pirin"/>
</dbReference>
<keyword evidence="2" id="KW-0408">Iron</keyword>
<evidence type="ECO:0000256" key="1">
    <source>
        <dbReference type="ARBA" id="ARBA00008416"/>
    </source>
</evidence>
<dbReference type="CDD" id="cd02247">
    <property type="entry name" value="cupin_pirin_C"/>
    <property type="match status" value="1"/>
</dbReference>
<evidence type="ECO:0000313" key="8">
    <source>
        <dbReference type="Proteomes" id="UP000515728"/>
    </source>
</evidence>
<evidence type="ECO:0000313" key="7">
    <source>
        <dbReference type="EMBL" id="QNG53897.1"/>
    </source>
</evidence>
<feature type="region of interest" description="Disordered" evidence="4">
    <location>
        <begin position="1"/>
        <end position="21"/>
    </location>
</feature>
<dbReference type="EMBL" id="CP060131">
    <property type="protein sequence ID" value="QNG53897.1"/>
    <property type="molecule type" value="Genomic_DNA"/>
</dbReference>
<evidence type="ECO:0000256" key="2">
    <source>
        <dbReference type="PIRSR" id="PIRSR006232-1"/>
    </source>
</evidence>
<comment type="cofactor">
    <cofactor evidence="2">
        <name>Fe cation</name>
        <dbReference type="ChEBI" id="CHEBI:24875"/>
    </cofactor>
    <text evidence="2">Binds 1 Fe cation per subunit.</text>
</comment>
<name>A0A7G7MM86_9PSEU</name>
<proteinExistence type="inferred from homology"/>
<feature type="binding site" evidence="2">
    <location>
        <position position="79"/>
    </location>
    <ligand>
        <name>Fe cation</name>
        <dbReference type="ChEBI" id="CHEBI:24875"/>
    </ligand>
</feature>
<evidence type="ECO:0000259" key="5">
    <source>
        <dbReference type="Pfam" id="PF02678"/>
    </source>
</evidence>
<evidence type="ECO:0000256" key="3">
    <source>
        <dbReference type="RuleBase" id="RU003457"/>
    </source>
</evidence>
<dbReference type="KEGG" id="ppel:H6H00_08275"/>
<dbReference type="PANTHER" id="PTHR13903">
    <property type="entry name" value="PIRIN-RELATED"/>
    <property type="match status" value="1"/>
</dbReference>
<dbReference type="Proteomes" id="UP000515728">
    <property type="component" value="Chromosome"/>
</dbReference>
<comment type="similarity">
    <text evidence="1 3">Belongs to the pirin family.</text>
</comment>
<dbReference type="PIRSF" id="PIRSF006232">
    <property type="entry name" value="Pirin"/>
    <property type="match status" value="1"/>
</dbReference>
<dbReference type="InterPro" id="IPR008778">
    <property type="entry name" value="Pirin_C_dom"/>
</dbReference>
<feature type="domain" description="Pirin C-terminal" evidence="6">
    <location>
        <begin position="191"/>
        <end position="290"/>
    </location>
</feature>
<evidence type="ECO:0000259" key="6">
    <source>
        <dbReference type="Pfam" id="PF05726"/>
    </source>
</evidence>
<dbReference type="InterPro" id="IPR011051">
    <property type="entry name" value="RmlC_Cupin_sf"/>
</dbReference>
<dbReference type="InterPro" id="IPR014710">
    <property type="entry name" value="RmlC-like_jellyroll"/>
</dbReference>
<dbReference type="RefSeq" id="WP_185720722.1">
    <property type="nucleotide sequence ID" value="NZ_BAAAWI010000001.1"/>
</dbReference>
<dbReference type="Pfam" id="PF05726">
    <property type="entry name" value="Pirin_C"/>
    <property type="match status" value="1"/>
</dbReference>
<feature type="binding site" evidence="2">
    <location>
        <position position="77"/>
    </location>
    <ligand>
        <name>Fe cation</name>
        <dbReference type="ChEBI" id="CHEBI:24875"/>
    </ligand>
</feature>
<dbReference type="Pfam" id="PF02678">
    <property type="entry name" value="Pirin"/>
    <property type="match status" value="1"/>
</dbReference>